<comment type="caution">
    <text evidence="1">The sequence shown here is derived from an EMBL/GenBank/DDBJ whole genome shotgun (WGS) entry which is preliminary data.</text>
</comment>
<keyword evidence="2" id="KW-1185">Reference proteome</keyword>
<evidence type="ECO:0000313" key="1">
    <source>
        <dbReference type="EMBL" id="OPJ63039.1"/>
    </source>
</evidence>
<accession>A0A1V4IT17</accession>
<gene>
    <name evidence="1" type="ORF">CLORY_14050</name>
</gene>
<dbReference type="Proteomes" id="UP000190080">
    <property type="component" value="Unassembled WGS sequence"/>
</dbReference>
<protein>
    <recommendedName>
        <fullName evidence="3">DUF1292 domain-containing protein</fullName>
    </recommendedName>
</protein>
<dbReference type="RefSeq" id="WP_079422818.1">
    <property type="nucleotide sequence ID" value="NZ_MZGV01000011.1"/>
</dbReference>
<proteinExistence type="predicted"/>
<organism evidence="1 2">
    <name type="scientific">Clostridium oryzae</name>
    <dbReference type="NCBI Taxonomy" id="1450648"/>
    <lineage>
        <taxon>Bacteria</taxon>
        <taxon>Bacillati</taxon>
        <taxon>Bacillota</taxon>
        <taxon>Clostridia</taxon>
        <taxon>Eubacteriales</taxon>
        <taxon>Clostridiaceae</taxon>
        <taxon>Clostridium</taxon>
    </lineage>
</organism>
<dbReference type="STRING" id="1450648.CLORY_14050"/>
<dbReference type="OrthoDB" id="1913407at2"/>
<dbReference type="EMBL" id="MZGV01000011">
    <property type="protein sequence ID" value="OPJ63039.1"/>
    <property type="molecule type" value="Genomic_DNA"/>
</dbReference>
<dbReference type="AlphaFoldDB" id="A0A1V4IT17"/>
<evidence type="ECO:0000313" key="2">
    <source>
        <dbReference type="Proteomes" id="UP000190080"/>
    </source>
</evidence>
<name>A0A1V4IT17_9CLOT</name>
<sequence>MKAKYNSDKSISVEMESGKIEKLQILEELNIGSNHYIIAGPENSDEAYAYKTVDANGFREFEAVGPGKEFDKLLQEYNKM</sequence>
<reference evidence="1 2" key="1">
    <citation type="submission" date="2017-03" db="EMBL/GenBank/DDBJ databases">
        <title>Genome sequence of Clostridium oryzae DSM 28571.</title>
        <authorList>
            <person name="Poehlein A."/>
            <person name="Daniel R."/>
        </authorList>
    </citation>
    <scope>NUCLEOTIDE SEQUENCE [LARGE SCALE GENOMIC DNA]</scope>
    <source>
        <strain evidence="1 2">DSM 28571</strain>
    </source>
</reference>
<evidence type="ECO:0008006" key="3">
    <source>
        <dbReference type="Google" id="ProtNLM"/>
    </source>
</evidence>